<protein>
    <recommendedName>
        <fullName evidence="5">Dolichyl-phosphate-mannose-protein mannosyltransferase</fullName>
    </recommendedName>
</protein>
<evidence type="ECO:0008006" key="5">
    <source>
        <dbReference type="Google" id="ProtNLM"/>
    </source>
</evidence>
<feature type="compositionally biased region" description="Basic and acidic residues" evidence="1">
    <location>
        <begin position="14"/>
        <end position="27"/>
    </location>
</feature>
<organism evidence="3 4">
    <name type="scientific">Microbacterium panaciterrae</name>
    <dbReference type="NCBI Taxonomy" id="985759"/>
    <lineage>
        <taxon>Bacteria</taxon>
        <taxon>Bacillati</taxon>
        <taxon>Actinomycetota</taxon>
        <taxon>Actinomycetes</taxon>
        <taxon>Micrococcales</taxon>
        <taxon>Microbacteriaceae</taxon>
        <taxon>Microbacterium</taxon>
    </lineage>
</organism>
<name>A0ABP8PBP2_9MICO</name>
<reference evidence="4" key="1">
    <citation type="journal article" date="2019" name="Int. J. Syst. Evol. Microbiol.">
        <title>The Global Catalogue of Microorganisms (GCM) 10K type strain sequencing project: providing services to taxonomists for standard genome sequencing and annotation.</title>
        <authorList>
            <consortium name="The Broad Institute Genomics Platform"/>
            <consortium name="The Broad Institute Genome Sequencing Center for Infectious Disease"/>
            <person name="Wu L."/>
            <person name="Ma J."/>
        </authorList>
    </citation>
    <scope>NUCLEOTIDE SEQUENCE [LARGE SCALE GENOMIC DNA]</scope>
    <source>
        <strain evidence="4">JCM 17839</strain>
    </source>
</reference>
<sequence>MIDVMSDPASPAREPSEAKQSLTDDAKGGPSSRPWPRAVTFVLLFVGVVMAAIGFATVMSMPDMTWHSARDAELRATYQAYQQTGTLLIKETGSGSYGVQAPAPGPLTFATWDDDPGSYIIASLMGDVTGSSSPYPGLKLAQALLVAIPLIWLPLAVARVVGKARAGYALVLLPAVTWLLNHGATLVGTEYGLSDRVNTLPVYSLYGTAASLAFLSLALVLLLSTLRMNLVALIGATVGISVLAAFGNMSRSLSGMGIAAAVGVLWWVFARGRWRWVAALGGGVAAILLATLIQTGLMTAVNVQRAETTGQAMTAVPDAHTAWHSLYLGLSYPQPLNGQPSKFGVTWSDEFAWAKAREVDPDVVIASAQYDKVLQGLYLDKVGSDPAGAVTLYLKKALYLAKHFGGLILFIVVGFVVGMWIRQGPRARLGRALAIATPLLLLGLIPAIMVMPMLYYYSELAAGLGLLAAVSLGVLVWAVTSWPARRRSVARQRAQGDFVENSAGPVGV</sequence>
<dbReference type="EMBL" id="BAABGP010000013">
    <property type="protein sequence ID" value="GAA4485288.1"/>
    <property type="molecule type" value="Genomic_DNA"/>
</dbReference>
<evidence type="ECO:0000256" key="1">
    <source>
        <dbReference type="SAM" id="MobiDB-lite"/>
    </source>
</evidence>
<feature type="transmembrane region" description="Helical" evidence="2">
    <location>
        <begin position="38"/>
        <end position="58"/>
    </location>
</feature>
<keyword evidence="4" id="KW-1185">Reference proteome</keyword>
<dbReference type="Proteomes" id="UP001500731">
    <property type="component" value="Unassembled WGS sequence"/>
</dbReference>
<feature type="transmembrane region" description="Helical" evidence="2">
    <location>
        <begin position="200"/>
        <end position="223"/>
    </location>
</feature>
<evidence type="ECO:0000313" key="4">
    <source>
        <dbReference type="Proteomes" id="UP001500731"/>
    </source>
</evidence>
<feature type="transmembrane region" description="Helical" evidence="2">
    <location>
        <begin position="253"/>
        <end position="269"/>
    </location>
</feature>
<feature type="transmembrane region" description="Helical" evidence="2">
    <location>
        <begin position="140"/>
        <end position="161"/>
    </location>
</feature>
<accession>A0ABP8PBP2</accession>
<evidence type="ECO:0000313" key="3">
    <source>
        <dbReference type="EMBL" id="GAA4485288.1"/>
    </source>
</evidence>
<feature type="transmembrane region" description="Helical" evidence="2">
    <location>
        <begin position="168"/>
        <end position="188"/>
    </location>
</feature>
<keyword evidence="2" id="KW-0812">Transmembrane</keyword>
<feature type="region of interest" description="Disordered" evidence="1">
    <location>
        <begin position="1"/>
        <end position="33"/>
    </location>
</feature>
<gene>
    <name evidence="3" type="ORF">GCM10023171_19450</name>
</gene>
<keyword evidence="2" id="KW-0472">Membrane</keyword>
<comment type="caution">
    <text evidence="3">The sequence shown here is derived from an EMBL/GenBank/DDBJ whole genome shotgun (WGS) entry which is preliminary data.</text>
</comment>
<feature type="transmembrane region" description="Helical" evidence="2">
    <location>
        <begin position="433"/>
        <end position="455"/>
    </location>
</feature>
<evidence type="ECO:0000256" key="2">
    <source>
        <dbReference type="SAM" id="Phobius"/>
    </source>
</evidence>
<feature type="transmembrane region" description="Helical" evidence="2">
    <location>
        <begin position="230"/>
        <end position="247"/>
    </location>
</feature>
<keyword evidence="2" id="KW-1133">Transmembrane helix</keyword>
<proteinExistence type="predicted"/>
<feature type="transmembrane region" description="Helical" evidence="2">
    <location>
        <begin position="403"/>
        <end position="421"/>
    </location>
</feature>
<feature type="transmembrane region" description="Helical" evidence="2">
    <location>
        <begin position="276"/>
        <end position="297"/>
    </location>
</feature>
<feature type="transmembrane region" description="Helical" evidence="2">
    <location>
        <begin position="461"/>
        <end position="484"/>
    </location>
</feature>